<dbReference type="InterPro" id="IPR052895">
    <property type="entry name" value="HetReg/Transcr_Mod"/>
</dbReference>
<dbReference type="HOGENOM" id="CLU_004184_7_0_1"/>
<keyword evidence="4" id="KW-1185">Reference proteome</keyword>
<dbReference type="EMBL" id="KL648054">
    <property type="protein sequence ID" value="KEY72640.1"/>
    <property type="molecule type" value="Genomic_DNA"/>
</dbReference>
<evidence type="ECO:0000259" key="2">
    <source>
        <dbReference type="Pfam" id="PF06985"/>
    </source>
</evidence>
<name>A0A084B511_STACB</name>
<dbReference type="Pfam" id="PF06985">
    <property type="entry name" value="HET"/>
    <property type="match status" value="1"/>
</dbReference>
<organism evidence="3 4">
    <name type="scientific">Stachybotrys chartarum (strain CBS 109288 / IBT 7711)</name>
    <name type="common">Toxic black mold</name>
    <name type="synonym">Stilbospora chartarum</name>
    <dbReference type="NCBI Taxonomy" id="1280523"/>
    <lineage>
        <taxon>Eukaryota</taxon>
        <taxon>Fungi</taxon>
        <taxon>Dikarya</taxon>
        <taxon>Ascomycota</taxon>
        <taxon>Pezizomycotina</taxon>
        <taxon>Sordariomycetes</taxon>
        <taxon>Hypocreomycetidae</taxon>
        <taxon>Hypocreales</taxon>
        <taxon>Stachybotryaceae</taxon>
        <taxon>Stachybotrys</taxon>
    </lineage>
</organism>
<dbReference type="AlphaFoldDB" id="A0A084B511"/>
<feature type="domain" description="Heterokaryon incompatibility" evidence="2">
    <location>
        <begin position="84"/>
        <end position="262"/>
    </location>
</feature>
<feature type="region of interest" description="Disordered" evidence="1">
    <location>
        <begin position="30"/>
        <end position="60"/>
    </location>
</feature>
<sequence length="721" mass="79819">MAPTPRCYHYSSTLDSGSVRLLSFLASSVSSDSSSLSSTSDSSGTASDLPLAHEPCRRSQGGGSIDTLLHLTITEYRIGSEPSYRALSYTWGPATDDQGYNANTNINVNIKADNNGGIVLGQTFVILNGAEHDVTPNLLDALRQCAISFPSSLFWVDALCINQTDLIERQVHVALMDQIYRNAHQVILWLGHAPSESPQVLQLMHKIAGLDAETLELATSFDHPREFASIEPTIGGASAHLWTQLLSFYERRWFHRGWVIQEVALARDAQGLWGTSAVPWDIMVGGSRLLLKERLRKNFFATLSSRISVSELAALPLGRNVWRIKLIRDACMVPDYSYLLVVGLCTGSYSLDSAEHILVHLMRMSRDFEWTDMRDRIYSTLGLVAYTARQRQVSPLSIKPDYAAHVTPAQVLTQMAVSVIERSNYLGIIAQVSDPSFRTISDLASWVPDFNRMFNYPMGHTSPINVCGVIRSPDLSFRFRGRCLHAQGIRVGVIKSQTNIPILQETSQFDMLDMLNVAFGSVWPVGVDRIDVLWRTMIWDIMGVDSGPDVHPAPDQLGDSFAKWLLTIFDVDKTKGIEPVTVAGPGDPIKYLLPYCRSCIDHIKASSLDDVPTTVKIAMALNGERGSMETVMAADVGLFLSLASGSTWMQQLFVTDTGYLGMGPRSGRLGDEVWIINGCPFPMVLTPHKLRYKTVGRSYLHGIMHGEAVKHGVQWQEVVVE</sequence>
<protein>
    <recommendedName>
        <fullName evidence="2">Heterokaryon incompatibility domain-containing protein</fullName>
    </recommendedName>
</protein>
<feature type="compositionally biased region" description="Low complexity" evidence="1">
    <location>
        <begin position="30"/>
        <end position="49"/>
    </location>
</feature>
<dbReference type="InterPro" id="IPR010730">
    <property type="entry name" value="HET"/>
</dbReference>
<dbReference type="OrthoDB" id="2157530at2759"/>
<dbReference type="PANTHER" id="PTHR24148">
    <property type="entry name" value="ANKYRIN REPEAT DOMAIN-CONTAINING PROTEIN 39 HOMOLOG-RELATED"/>
    <property type="match status" value="1"/>
</dbReference>
<gene>
    <name evidence="3" type="ORF">S7711_06274</name>
</gene>
<dbReference type="PANTHER" id="PTHR24148:SF73">
    <property type="entry name" value="HET DOMAIN PROTEIN (AFU_ORTHOLOGUE AFUA_8G01020)"/>
    <property type="match status" value="1"/>
</dbReference>
<evidence type="ECO:0000313" key="4">
    <source>
        <dbReference type="Proteomes" id="UP000028045"/>
    </source>
</evidence>
<reference evidence="3 4" key="1">
    <citation type="journal article" date="2014" name="BMC Genomics">
        <title>Comparative genome sequencing reveals chemotype-specific gene clusters in the toxigenic black mold Stachybotrys.</title>
        <authorList>
            <person name="Semeiks J."/>
            <person name="Borek D."/>
            <person name="Otwinowski Z."/>
            <person name="Grishin N.V."/>
        </authorList>
    </citation>
    <scope>NUCLEOTIDE SEQUENCE [LARGE SCALE GENOMIC DNA]</scope>
    <source>
        <strain evidence="4">CBS 109288 / IBT 7711</strain>
    </source>
</reference>
<dbReference type="Pfam" id="PF26639">
    <property type="entry name" value="Het-6_barrel"/>
    <property type="match status" value="1"/>
</dbReference>
<proteinExistence type="predicted"/>
<accession>A0A084B511</accession>
<dbReference type="Proteomes" id="UP000028045">
    <property type="component" value="Unassembled WGS sequence"/>
</dbReference>
<evidence type="ECO:0000313" key="3">
    <source>
        <dbReference type="EMBL" id="KEY72640.1"/>
    </source>
</evidence>
<evidence type="ECO:0000256" key="1">
    <source>
        <dbReference type="SAM" id="MobiDB-lite"/>
    </source>
</evidence>